<organism evidence="1 2">
    <name type="scientific">Armatimonas rosea</name>
    <dbReference type="NCBI Taxonomy" id="685828"/>
    <lineage>
        <taxon>Bacteria</taxon>
        <taxon>Bacillati</taxon>
        <taxon>Armatimonadota</taxon>
        <taxon>Armatimonadia</taxon>
        <taxon>Armatimonadales</taxon>
        <taxon>Armatimonadaceae</taxon>
        <taxon>Armatimonas</taxon>
    </lineage>
</organism>
<keyword evidence="2" id="KW-1185">Reference proteome</keyword>
<protein>
    <submittedName>
        <fullName evidence="1">Uncharacterized protein</fullName>
    </submittedName>
</protein>
<gene>
    <name evidence="1" type="ORF">HNQ39_002211</name>
</gene>
<sequence length="191" mass="22202">MIGATEKVEEHLCLSVKVLQRAGIAAGYQGSITWWRTSSFEGRKQTNWLEYEVSEVLHEDCHRPVRLTLKYLIEGCNYRVPLDFDWTPCHYGGYRPWLNCPTCHVRSGTLFYVSWELWECRRCLNLAYTCQSEGHKSRLLRKILKLRGQLGQESGGIHAPLPLAPPPGWHSRRFNKKIREIIVAEANYWKG</sequence>
<name>A0A7W9SPI9_ARMRO</name>
<dbReference type="EMBL" id="JACHGW010000002">
    <property type="protein sequence ID" value="MBB6050420.1"/>
    <property type="molecule type" value="Genomic_DNA"/>
</dbReference>
<evidence type="ECO:0000313" key="2">
    <source>
        <dbReference type="Proteomes" id="UP000520814"/>
    </source>
</evidence>
<comment type="caution">
    <text evidence="1">The sequence shown here is derived from an EMBL/GenBank/DDBJ whole genome shotgun (WGS) entry which is preliminary data.</text>
</comment>
<accession>A0A7W9SPI9</accession>
<dbReference type="AlphaFoldDB" id="A0A7W9SPI9"/>
<dbReference type="Proteomes" id="UP000520814">
    <property type="component" value="Unassembled WGS sequence"/>
</dbReference>
<evidence type="ECO:0000313" key="1">
    <source>
        <dbReference type="EMBL" id="MBB6050420.1"/>
    </source>
</evidence>
<proteinExistence type="predicted"/>
<reference evidence="1 2" key="1">
    <citation type="submission" date="2020-08" db="EMBL/GenBank/DDBJ databases">
        <title>Genomic Encyclopedia of Type Strains, Phase IV (KMG-IV): sequencing the most valuable type-strain genomes for metagenomic binning, comparative biology and taxonomic classification.</title>
        <authorList>
            <person name="Goeker M."/>
        </authorList>
    </citation>
    <scope>NUCLEOTIDE SEQUENCE [LARGE SCALE GENOMIC DNA]</scope>
    <source>
        <strain evidence="1 2">DSM 23562</strain>
    </source>
</reference>